<dbReference type="Pfam" id="PF07963">
    <property type="entry name" value="N_methyl"/>
    <property type="match status" value="1"/>
</dbReference>
<name>A0ABQ2AEV8_9PSED</name>
<keyword evidence="3" id="KW-1133">Transmembrane helix</keyword>
<comment type="similarity">
    <text evidence="1">Belongs to the N-Me-Phe pilin family.</text>
</comment>
<keyword evidence="3" id="KW-0472">Membrane</keyword>
<dbReference type="Proteomes" id="UP000655550">
    <property type="component" value="Unassembled WGS sequence"/>
</dbReference>
<dbReference type="Gene3D" id="3.30.700.10">
    <property type="entry name" value="Glycoprotein, Type 4 Pilin"/>
    <property type="match status" value="1"/>
</dbReference>
<feature type="transmembrane region" description="Helical" evidence="3">
    <location>
        <begin position="6"/>
        <end position="30"/>
    </location>
</feature>
<dbReference type="RefSeq" id="WP_093985948.1">
    <property type="nucleotide sequence ID" value="NZ_BMDE01000001.1"/>
</dbReference>
<reference evidence="5" key="1">
    <citation type="journal article" date="2019" name="Int. J. Syst. Evol. Microbiol.">
        <title>The Global Catalogue of Microorganisms (GCM) 10K type strain sequencing project: providing services to taxonomists for standard genome sequencing and annotation.</title>
        <authorList>
            <consortium name="The Broad Institute Genomics Platform"/>
            <consortium name="The Broad Institute Genome Sequencing Center for Infectious Disease"/>
            <person name="Wu L."/>
            <person name="Ma J."/>
        </authorList>
    </citation>
    <scope>NUCLEOTIDE SEQUENCE [LARGE SCALE GENOMIC DNA]</scope>
    <source>
        <strain evidence="5">CCM 8778</strain>
    </source>
</reference>
<dbReference type="PANTHER" id="PTHR30093:SF34">
    <property type="entry name" value="PREPILIN PEPTIDASE-DEPENDENT PROTEIN D"/>
    <property type="match status" value="1"/>
</dbReference>
<proteinExistence type="inferred from homology"/>
<evidence type="ECO:0000256" key="1">
    <source>
        <dbReference type="ARBA" id="ARBA00005233"/>
    </source>
</evidence>
<dbReference type="InterPro" id="IPR045584">
    <property type="entry name" value="Pilin-like"/>
</dbReference>
<sequence>MKAQKGFTLIELMIVVAIIGILAAIALPAYQDYTKRARGAELIVASAPFKLGVTECVQSGGCLSGTTISVPASGSRAQLSVPDDVATGAGQGQVNSIALSTAGVITVTPRAINGFAATDTYVLTPSLITGTGGVSWAASGDCVTKGFCKGK</sequence>
<evidence type="ECO:0000256" key="3">
    <source>
        <dbReference type="SAM" id="Phobius"/>
    </source>
</evidence>
<dbReference type="PROSITE" id="PS00409">
    <property type="entry name" value="PROKAR_NTER_METHYL"/>
    <property type="match status" value="1"/>
</dbReference>
<dbReference type="PANTHER" id="PTHR30093">
    <property type="entry name" value="GENERAL SECRETION PATHWAY PROTEIN G"/>
    <property type="match status" value="1"/>
</dbReference>
<comment type="caution">
    <text evidence="4">The sequence shown here is derived from an EMBL/GenBank/DDBJ whole genome shotgun (WGS) entry which is preliminary data.</text>
</comment>
<dbReference type="InterPro" id="IPR012902">
    <property type="entry name" value="N_methyl_site"/>
</dbReference>
<keyword evidence="5" id="KW-1185">Reference proteome</keyword>
<evidence type="ECO:0000256" key="2">
    <source>
        <dbReference type="ARBA" id="ARBA00022481"/>
    </source>
</evidence>
<protein>
    <submittedName>
        <fullName evidence="4">Type IV-A pilin protein PilA</fullName>
    </submittedName>
</protein>
<gene>
    <name evidence="4" type="primary">pilA</name>
    <name evidence="4" type="ORF">GCM10007363_04130</name>
</gene>
<dbReference type="SUPFAM" id="SSF54523">
    <property type="entry name" value="Pili subunits"/>
    <property type="match status" value="1"/>
</dbReference>
<dbReference type="NCBIfam" id="TIGR02532">
    <property type="entry name" value="IV_pilin_GFxxxE"/>
    <property type="match status" value="1"/>
</dbReference>
<organism evidence="4 5">
    <name type="scientific">Pseudomonas fluvialis</name>
    <dbReference type="NCBI Taxonomy" id="1793966"/>
    <lineage>
        <taxon>Bacteria</taxon>
        <taxon>Pseudomonadati</taxon>
        <taxon>Pseudomonadota</taxon>
        <taxon>Gammaproteobacteria</taxon>
        <taxon>Pseudomonadales</taxon>
        <taxon>Pseudomonadaceae</taxon>
        <taxon>Pseudomonas</taxon>
    </lineage>
</organism>
<evidence type="ECO:0000313" key="4">
    <source>
        <dbReference type="EMBL" id="GGH89306.1"/>
    </source>
</evidence>
<dbReference type="EMBL" id="BMDE01000001">
    <property type="protein sequence ID" value="GGH89306.1"/>
    <property type="molecule type" value="Genomic_DNA"/>
</dbReference>
<accession>A0ABQ2AEV8</accession>
<evidence type="ECO:0000313" key="5">
    <source>
        <dbReference type="Proteomes" id="UP000655550"/>
    </source>
</evidence>
<keyword evidence="2" id="KW-0488">Methylation</keyword>
<keyword evidence="3" id="KW-0812">Transmembrane</keyword>